<evidence type="ECO:0000313" key="3">
    <source>
        <dbReference type="Proteomes" id="UP000815677"/>
    </source>
</evidence>
<evidence type="ECO:0000313" key="2">
    <source>
        <dbReference type="EMBL" id="GAT45483.1"/>
    </source>
</evidence>
<sequence length="502" mass="53416">MSSESPSTSPPAPESDEKPVYVKTGGKKDPVFRHSSEVILPALRAAIAAGRLAEGSRDNWIRVSPLTREFLDKPEWQQYNRGALESMIISQVKNKVGHPTKVERAAADGTITPASAPKPPRNKSAFEVYRETHSEEVKAAVEAELDKLPEDSKQWNNARPGATLKATRDLMEKDAEGVAEAEAAAKAHNDANTAPPAGHTLENQNNLPVYIQSDMGKRSGSGWGQSGNFFAWTVGVVLREDTQTLQTFNSGFTSGQRTTTFLPSVLQQLNAEAVTYAGRALQGNVPATPTFTADPSGKLVVPPFDVSAATAEELQQWLYAFLAAAPIEQLRDLWAAAAPIPVPVPKPANQAISFSSRFAKDQVNASKSPSPEAAPPPPPPRTPSPRPNSSPLTSPGDLPSNPSPPPPPPPKKAPVTRKSVGGKGKQLVQRAAPAKGKAKAGGEASGKQTQGAEAGSSELRRSKRKVPEGEAPPAKKRKTVSSGRSYVVIEESTEEDEDKDGN</sequence>
<keyword evidence="3" id="KW-1185">Reference proteome</keyword>
<gene>
    <name evidence="2" type="ORF">MCHLO_03058</name>
</gene>
<accession>A0ABQ0L344</accession>
<protein>
    <submittedName>
        <fullName evidence="2">Uncharacterized protein</fullName>
    </submittedName>
</protein>
<feature type="region of interest" description="Disordered" evidence="1">
    <location>
        <begin position="360"/>
        <end position="502"/>
    </location>
</feature>
<feature type="compositionally biased region" description="Low complexity" evidence="1">
    <location>
        <begin position="431"/>
        <end position="447"/>
    </location>
</feature>
<organism evidence="2 3">
    <name type="scientific">Mycena chlorophos</name>
    <name type="common">Agaric fungus</name>
    <name type="synonym">Agaricus chlorophos</name>
    <dbReference type="NCBI Taxonomy" id="658473"/>
    <lineage>
        <taxon>Eukaryota</taxon>
        <taxon>Fungi</taxon>
        <taxon>Dikarya</taxon>
        <taxon>Basidiomycota</taxon>
        <taxon>Agaricomycotina</taxon>
        <taxon>Agaricomycetes</taxon>
        <taxon>Agaricomycetidae</taxon>
        <taxon>Agaricales</taxon>
        <taxon>Marasmiineae</taxon>
        <taxon>Mycenaceae</taxon>
        <taxon>Mycena</taxon>
    </lineage>
</organism>
<proteinExistence type="predicted"/>
<name>A0ABQ0L344_MYCCL</name>
<dbReference type="EMBL" id="DF841376">
    <property type="protein sequence ID" value="GAT45483.1"/>
    <property type="molecule type" value="Genomic_DNA"/>
</dbReference>
<feature type="compositionally biased region" description="Pro residues" evidence="1">
    <location>
        <begin position="401"/>
        <end position="412"/>
    </location>
</feature>
<reference evidence="2" key="1">
    <citation type="submission" date="2014-09" db="EMBL/GenBank/DDBJ databases">
        <title>Genome sequence of the luminous mushroom Mycena chlorophos for searching fungal bioluminescence genes.</title>
        <authorList>
            <person name="Tanaka Y."/>
            <person name="Kasuga D."/>
            <person name="Oba Y."/>
            <person name="Hase S."/>
            <person name="Sato K."/>
            <person name="Oba Y."/>
            <person name="Sakakibara Y."/>
        </authorList>
    </citation>
    <scope>NUCLEOTIDE SEQUENCE</scope>
</reference>
<feature type="compositionally biased region" description="Pro residues" evidence="1">
    <location>
        <begin position="372"/>
        <end position="388"/>
    </location>
</feature>
<evidence type="ECO:0000256" key="1">
    <source>
        <dbReference type="SAM" id="MobiDB-lite"/>
    </source>
</evidence>
<feature type="compositionally biased region" description="Basic and acidic residues" evidence="1">
    <location>
        <begin position="15"/>
        <end position="29"/>
    </location>
</feature>
<dbReference type="Proteomes" id="UP000815677">
    <property type="component" value="Unassembled WGS sequence"/>
</dbReference>
<feature type="compositionally biased region" description="Acidic residues" evidence="1">
    <location>
        <begin position="491"/>
        <end position="502"/>
    </location>
</feature>
<feature type="region of interest" description="Disordered" evidence="1">
    <location>
        <begin position="176"/>
        <end position="203"/>
    </location>
</feature>
<feature type="region of interest" description="Disordered" evidence="1">
    <location>
        <begin position="1"/>
        <end position="29"/>
    </location>
</feature>